<evidence type="ECO:0000259" key="2">
    <source>
        <dbReference type="Pfam" id="PF05754"/>
    </source>
</evidence>
<evidence type="ECO:0000256" key="1">
    <source>
        <dbReference type="SAM" id="MobiDB-lite"/>
    </source>
</evidence>
<dbReference type="EMBL" id="AP006052">
    <property type="protein sequence ID" value="BAC84679.1"/>
    <property type="molecule type" value="Genomic_DNA"/>
</dbReference>
<dbReference type="Proteomes" id="UP000000763">
    <property type="component" value="Chromosome 7"/>
</dbReference>
<reference evidence="4" key="2">
    <citation type="journal article" date="2008" name="Nucleic Acids Res.">
        <title>The rice annotation project database (RAP-DB): 2008 update.</title>
        <authorList>
            <consortium name="The rice annotation project (RAP)"/>
        </authorList>
    </citation>
    <scope>GENOME REANNOTATION</scope>
    <source>
        <strain evidence="4">cv. Nipponbare</strain>
    </source>
</reference>
<feature type="region of interest" description="Disordered" evidence="1">
    <location>
        <begin position="50"/>
        <end position="74"/>
    </location>
</feature>
<dbReference type="InterPro" id="IPR008552">
    <property type="entry name" value="DUF834"/>
</dbReference>
<sequence>MTSSTAATARVATSPELGWSAGLTKGIYTGDSPVTGDGATKGINGCTGFDGGGGDGSRHRTAARALPGAGRRHCSEREAPVVGGYGGRAAGLPLTLAHLLAAAASSGDNEGGGAALPELAGGGGELGGGGGGATEHGKAWETGQTKEED</sequence>
<name>Q6YTM9_ORYSJ</name>
<feature type="compositionally biased region" description="Gly residues" evidence="1">
    <location>
        <begin position="109"/>
        <end position="134"/>
    </location>
</feature>
<dbReference type="Pfam" id="PF05754">
    <property type="entry name" value="DUF834"/>
    <property type="match status" value="1"/>
</dbReference>
<dbReference type="AlphaFoldDB" id="Q6YTM9"/>
<feature type="region of interest" description="Disordered" evidence="1">
    <location>
        <begin position="105"/>
        <end position="149"/>
    </location>
</feature>
<evidence type="ECO:0000313" key="4">
    <source>
        <dbReference type="Proteomes" id="UP000000763"/>
    </source>
</evidence>
<feature type="domain" description="DUF834" evidence="2">
    <location>
        <begin position="79"/>
        <end position="113"/>
    </location>
</feature>
<feature type="compositionally biased region" description="Basic and acidic residues" evidence="1">
    <location>
        <begin position="135"/>
        <end position="149"/>
    </location>
</feature>
<proteinExistence type="predicted"/>
<protein>
    <recommendedName>
        <fullName evidence="2">DUF834 domain-containing protein</fullName>
    </recommendedName>
</protein>
<organism evidence="3 4">
    <name type="scientific">Oryza sativa subsp. japonica</name>
    <name type="common">Rice</name>
    <dbReference type="NCBI Taxonomy" id="39947"/>
    <lineage>
        <taxon>Eukaryota</taxon>
        <taxon>Viridiplantae</taxon>
        <taxon>Streptophyta</taxon>
        <taxon>Embryophyta</taxon>
        <taxon>Tracheophyta</taxon>
        <taxon>Spermatophyta</taxon>
        <taxon>Magnoliopsida</taxon>
        <taxon>Liliopsida</taxon>
        <taxon>Poales</taxon>
        <taxon>Poaceae</taxon>
        <taxon>BOP clade</taxon>
        <taxon>Oryzoideae</taxon>
        <taxon>Oryzeae</taxon>
        <taxon>Oryzinae</taxon>
        <taxon>Oryza</taxon>
        <taxon>Oryza sativa</taxon>
    </lineage>
</organism>
<accession>Q6YTM9</accession>
<evidence type="ECO:0000313" key="3">
    <source>
        <dbReference type="EMBL" id="BAC84679.1"/>
    </source>
</evidence>
<gene>
    <name evidence="3" type="primary">OSJNBa0067K15.11</name>
</gene>
<reference evidence="4" key="1">
    <citation type="journal article" date="2005" name="Nature">
        <title>The map-based sequence of the rice genome.</title>
        <authorList>
            <consortium name="International rice genome sequencing project (IRGSP)"/>
            <person name="Matsumoto T."/>
            <person name="Wu J."/>
            <person name="Kanamori H."/>
            <person name="Katayose Y."/>
            <person name="Fujisawa M."/>
            <person name="Namiki N."/>
            <person name="Mizuno H."/>
            <person name="Yamamoto K."/>
            <person name="Antonio B.A."/>
            <person name="Baba T."/>
            <person name="Sakata K."/>
            <person name="Nagamura Y."/>
            <person name="Aoki H."/>
            <person name="Arikawa K."/>
            <person name="Arita K."/>
            <person name="Bito T."/>
            <person name="Chiden Y."/>
            <person name="Fujitsuka N."/>
            <person name="Fukunaka R."/>
            <person name="Hamada M."/>
            <person name="Harada C."/>
            <person name="Hayashi A."/>
            <person name="Hijishita S."/>
            <person name="Honda M."/>
            <person name="Hosokawa S."/>
            <person name="Ichikawa Y."/>
            <person name="Idonuma A."/>
            <person name="Iijima M."/>
            <person name="Ikeda M."/>
            <person name="Ikeno M."/>
            <person name="Ito K."/>
            <person name="Ito S."/>
            <person name="Ito T."/>
            <person name="Ito Y."/>
            <person name="Ito Y."/>
            <person name="Iwabuchi A."/>
            <person name="Kamiya K."/>
            <person name="Karasawa W."/>
            <person name="Kurita K."/>
            <person name="Katagiri S."/>
            <person name="Kikuta A."/>
            <person name="Kobayashi H."/>
            <person name="Kobayashi N."/>
            <person name="Machita K."/>
            <person name="Maehara T."/>
            <person name="Masukawa M."/>
            <person name="Mizubayashi T."/>
            <person name="Mukai Y."/>
            <person name="Nagasaki H."/>
            <person name="Nagata Y."/>
            <person name="Naito S."/>
            <person name="Nakashima M."/>
            <person name="Nakama Y."/>
            <person name="Nakamichi Y."/>
            <person name="Nakamura M."/>
            <person name="Meguro A."/>
            <person name="Negishi M."/>
            <person name="Ohta I."/>
            <person name="Ohta T."/>
            <person name="Okamoto M."/>
            <person name="Ono N."/>
            <person name="Saji S."/>
            <person name="Sakaguchi M."/>
            <person name="Sakai K."/>
            <person name="Shibata M."/>
            <person name="Shimokawa T."/>
            <person name="Song J."/>
            <person name="Takazaki Y."/>
            <person name="Terasawa K."/>
            <person name="Tsugane M."/>
            <person name="Tsuji K."/>
            <person name="Ueda S."/>
            <person name="Waki K."/>
            <person name="Yamagata H."/>
            <person name="Yamamoto M."/>
            <person name="Yamamoto S."/>
            <person name="Yamane H."/>
            <person name="Yoshiki S."/>
            <person name="Yoshihara R."/>
            <person name="Yukawa K."/>
            <person name="Zhong H."/>
            <person name="Yano M."/>
            <person name="Yuan Q."/>
            <person name="Ouyang S."/>
            <person name="Liu J."/>
            <person name="Jones K.M."/>
            <person name="Gansberger K."/>
            <person name="Moffat K."/>
            <person name="Hill J."/>
            <person name="Bera J."/>
            <person name="Fadrosh D."/>
            <person name="Jin S."/>
            <person name="Johri S."/>
            <person name="Kim M."/>
            <person name="Overton L."/>
            <person name="Reardon M."/>
            <person name="Tsitrin T."/>
            <person name="Vuong H."/>
            <person name="Weaver B."/>
            <person name="Ciecko A."/>
            <person name="Tallon L."/>
            <person name="Jackson J."/>
            <person name="Pai G."/>
            <person name="Aken S.V."/>
            <person name="Utterback T."/>
            <person name="Reidmuller S."/>
            <person name="Feldblyum T."/>
            <person name="Hsiao J."/>
            <person name="Zismann V."/>
            <person name="Iobst S."/>
            <person name="de Vazeille A.R."/>
            <person name="Buell C.R."/>
            <person name="Ying K."/>
            <person name="Li Y."/>
            <person name="Lu T."/>
            <person name="Huang Y."/>
            <person name="Zhao Q."/>
            <person name="Feng Q."/>
            <person name="Zhang L."/>
            <person name="Zhu J."/>
            <person name="Weng Q."/>
            <person name="Mu J."/>
            <person name="Lu Y."/>
            <person name="Fan D."/>
            <person name="Liu Y."/>
            <person name="Guan J."/>
            <person name="Zhang Y."/>
            <person name="Yu S."/>
            <person name="Liu X."/>
            <person name="Zhang Y."/>
            <person name="Hong G."/>
            <person name="Han B."/>
            <person name="Choisne N."/>
            <person name="Demange N."/>
            <person name="Orjeda G."/>
            <person name="Samain S."/>
            <person name="Cattolico L."/>
            <person name="Pelletier E."/>
            <person name="Couloux A."/>
            <person name="Segurens B."/>
            <person name="Wincker P."/>
            <person name="D'Hont A."/>
            <person name="Scarpelli C."/>
            <person name="Weissenbach J."/>
            <person name="Salanoubat M."/>
            <person name="Quetier F."/>
            <person name="Yu Y."/>
            <person name="Kim H.R."/>
            <person name="Rambo T."/>
            <person name="Currie J."/>
            <person name="Collura K."/>
            <person name="Luo M."/>
            <person name="Yang T."/>
            <person name="Ammiraju J.S.S."/>
            <person name="Engler F."/>
            <person name="Soderlund C."/>
            <person name="Wing R.A."/>
            <person name="Palmer L.E."/>
            <person name="de la Bastide M."/>
            <person name="Spiegel L."/>
            <person name="Nascimento L."/>
            <person name="Zutavern T."/>
            <person name="O'Shaughnessy A."/>
            <person name="Dike S."/>
            <person name="Dedhia N."/>
            <person name="Preston R."/>
            <person name="Balija V."/>
            <person name="McCombie W.R."/>
            <person name="Chow T."/>
            <person name="Chen H."/>
            <person name="Chung M."/>
            <person name="Chen C."/>
            <person name="Shaw J."/>
            <person name="Wu H."/>
            <person name="Hsiao K."/>
            <person name="Chao Y."/>
            <person name="Chu M."/>
            <person name="Cheng C."/>
            <person name="Hour A."/>
            <person name="Lee P."/>
            <person name="Lin S."/>
            <person name="Lin Y."/>
            <person name="Liou J."/>
            <person name="Liu S."/>
            <person name="Hsing Y."/>
            <person name="Raghuvanshi S."/>
            <person name="Mohanty A."/>
            <person name="Bharti A.K."/>
            <person name="Gaur A."/>
            <person name="Gupta V."/>
            <person name="Kumar D."/>
            <person name="Ravi V."/>
            <person name="Vij S."/>
            <person name="Kapur A."/>
            <person name="Khurana P."/>
            <person name="Khurana P."/>
            <person name="Khurana J.P."/>
            <person name="Tyagi A.K."/>
            <person name="Gaikwad K."/>
            <person name="Singh A."/>
            <person name="Dalal V."/>
            <person name="Srivastava S."/>
            <person name="Dixit A."/>
            <person name="Pal A.K."/>
            <person name="Ghazi I.A."/>
            <person name="Yadav M."/>
            <person name="Pandit A."/>
            <person name="Bhargava A."/>
            <person name="Sureshbabu K."/>
            <person name="Batra K."/>
            <person name="Sharma T.R."/>
            <person name="Mohapatra T."/>
            <person name="Singh N.K."/>
            <person name="Messing J."/>
            <person name="Nelson A.B."/>
            <person name="Fuks G."/>
            <person name="Kavchok S."/>
            <person name="Keizer G."/>
            <person name="Linton E."/>
            <person name="Llaca V."/>
            <person name="Song R."/>
            <person name="Tanyolac B."/>
            <person name="Young S."/>
            <person name="Ho-Il K."/>
            <person name="Hahn J.H."/>
            <person name="Sangsakoo G."/>
            <person name="Vanavichit A."/>
            <person name="de Mattos Luiz.A.T."/>
            <person name="Zimmer P.D."/>
            <person name="Malone G."/>
            <person name="Dellagostin O."/>
            <person name="de Oliveira A.C."/>
            <person name="Bevan M."/>
            <person name="Bancroft I."/>
            <person name="Minx P."/>
            <person name="Cordum H."/>
            <person name="Wilson R."/>
            <person name="Cheng Z."/>
            <person name="Jin W."/>
            <person name="Jiang J."/>
            <person name="Leong S.A."/>
            <person name="Iwama H."/>
            <person name="Gojobori T."/>
            <person name="Itoh T."/>
            <person name="Niimura Y."/>
            <person name="Fujii Y."/>
            <person name="Habara T."/>
            <person name="Sakai H."/>
            <person name="Sato Y."/>
            <person name="Wilson G."/>
            <person name="Kumar K."/>
            <person name="McCouch S."/>
            <person name="Juretic N."/>
            <person name="Hoen D."/>
            <person name="Wright S."/>
            <person name="Bruskiewich R."/>
            <person name="Bureau T."/>
            <person name="Miyao A."/>
            <person name="Hirochika H."/>
            <person name="Nishikawa T."/>
            <person name="Kadowaki K."/>
            <person name="Sugiura M."/>
            <person name="Burr B."/>
            <person name="Sasaki T."/>
        </authorList>
    </citation>
    <scope>NUCLEOTIDE SEQUENCE [LARGE SCALE GENOMIC DNA]</scope>
    <source>
        <strain evidence="4">cv. Nipponbare</strain>
    </source>
</reference>